<protein>
    <submittedName>
        <fullName evidence="2">Uncharacterized protein</fullName>
    </submittedName>
</protein>
<evidence type="ECO:0000313" key="3">
    <source>
        <dbReference type="Proteomes" id="UP000015104"/>
    </source>
</evidence>
<reference evidence="3" key="1">
    <citation type="submission" date="2011-08" db="EMBL/GenBank/DDBJ databases">
        <authorList>
            <person name="Rombauts S."/>
        </authorList>
    </citation>
    <scope>NUCLEOTIDE SEQUENCE</scope>
    <source>
        <strain evidence="3">London</strain>
    </source>
</reference>
<dbReference type="HOGENOM" id="CLU_1463129_0_0_1"/>
<keyword evidence="3" id="KW-1185">Reference proteome</keyword>
<evidence type="ECO:0000313" key="2">
    <source>
        <dbReference type="EnsemblMetazoa" id="tetur06g03850.1"/>
    </source>
</evidence>
<feature type="region of interest" description="Disordered" evidence="1">
    <location>
        <begin position="160"/>
        <end position="185"/>
    </location>
</feature>
<accession>T1K7D6</accession>
<dbReference type="EMBL" id="CAEY01001803">
    <property type="status" value="NOT_ANNOTATED_CDS"/>
    <property type="molecule type" value="Genomic_DNA"/>
</dbReference>
<dbReference type="EnsemblMetazoa" id="tetur06g03850.1">
    <property type="protein sequence ID" value="tetur06g03850.1"/>
    <property type="gene ID" value="tetur06g03850"/>
</dbReference>
<reference evidence="2" key="2">
    <citation type="submission" date="2015-06" db="UniProtKB">
        <authorList>
            <consortium name="EnsemblMetazoa"/>
        </authorList>
    </citation>
    <scope>IDENTIFICATION</scope>
</reference>
<organism evidence="2 3">
    <name type="scientific">Tetranychus urticae</name>
    <name type="common">Two-spotted spider mite</name>
    <dbReference type="NCBI Taxonomy" id="32264"/>
    <lineage>
        <taxon>Eukaryota</taxon>
        <taxon>Metazoa</taxon>
        <taxon>Ecdysozoa</taxon>
        <taxon>Arthropoda</taxon>
        <taxon>Chelicerata</taxon>
        <taxon>Arachnida</taxon>
        <taxon>Acari</taxon>
        <taxon>Acariformes</taxon>
        <taxon>Trombidiformes</taxon>
        <taxon>Prostigmata</taxon>
        <taxon>Eleutherengona</taxon>
        <taxon>Raphignathae</taxon>
        <taxon>Tetranychoidea</taxon>
        <taxon>Tetranychidae</taxon>
        <taxon>Tetranychus</taxon>
    </lineage>
</organism>
<sequence length="185" mass="21625">MVFQNQVEVINIDFSDESLDQSEIVFQSVNKLISEIEKEVIEISDDDSNHEDVQSTVSQCLNKLLNEISFEAIDIPDDDGKRSQEISDNQDSQEIKVVSPCCVSIGSQTSESSDDYEIQTTQLGPRVVFDEDSVRYLQKRRTELMKMKLWKKKWNKMCRNEKRKERKHKSKSKHRHINRINPFIS</sequence>
<dbReference type="Proteomes" id="UP000015104">
    <property type="component" value="Unassembled WGS sequence"/>
</dbReference>
<name>T1K7D6_TETUR</name>
<proteinExistence type="predicted"/>
<dbReference type="AlphaFoldDB" id="T1K7D6"/>
<evidence type="ECO:0000256" key="1">
    <source>
        <dbReference type="SAM" id="MobiDB-lite"/>
    </source>
</evidence>
<feature type="compositionally biased region" description="Basic residues" evidence="1">
    <location>
        <begin position="164"/>
        <end position="178"/>
    </location>
</feature>